<evidence type="ECO:0000313" key="3">
    <source>
        <dbReference type="Proteomes" id="UP001165121"/>
    </source>
</evidence>
<name>A0A9W7CI74_9STRA</name>
<protein>
    <submittedName>
        <fullName evidence="2">Unnamed protein product</fullName>
    </submittedName>
</protein>
<organism evidence="2 3">
    <name type="scientific">Phytophthora fragariaefolia</name>
    <dbReference type="NCBI Taxonomy" id="1490495"/>
    <lineage>
        <taxon>Eukaryota</taxon>
        <taxon>Sar</taxon>
        <taxon>Stramenopiles</taxon>
        <taxon>Oomycota</taxon>
        <taxon>Peronosporomycetes</taxon>
        <taxon>Peronosporales</taxon>
        <taxon>Peronosporaceae</taxon>
        <taxon>Phytophthora</taxon>
    </lineage>
</organism>
<sequence>MDISGQRYEVDAKWHELDGSTTVMMVIKHCSMLDVPDVFNEFHQLISIKVYNSTIVNWSDSAAITNTNHPKFLSLMLVRVNMTDGLLPAGFQSSDLPLNLYDFEFCLTNLQELPDDLDLNQPPMLRRTGRPEGQRGAAQGRQGSEESVGSRRSDFWNRCSRRAPSVQERLSRDRFGWAGVSMSAESKLGLDNDDKSVPDASAQASVGCADVVEPPVGGRVSDPPNRNMRSKLRTTTRSNTTKRRNPRFGPADDVEVVEVGPGPDDDDDEVELVKVEPAVKKEAHLSMVQEDQVLEDIEVSSLKSSGTASIRTPVQARLPPVLPAQVQGKHMWPIKCADGRGTSPKGVSPQTSSMIGLRIIWIHRHIFLRS</sequence>
<dbReference type="AlphaFoldDB" id="A0A9W7CI74"/>
<dbReference type="EMBL" id="BSXT01000752">
    <property type="protein sequence ID" value="GMF33612.1"/>
    <property type="molecule type" value="Genomic_DNA"/>
</dbReference>
<feature type="compositionally biased region" description="Basic residues" evidence="1">
    <location>
        <begin position="228"/>
        <end position="246"/>
    </location>
</feature>
<comment type="caution">
    <text evidence="2">The sequence shown here is derived from an EMBL/GenBank/DDBJ whole genome shotgun (WGS) entry which is preliminary data.</text>
</comment>
<evidence type="ECO:0000256" key="1">
    <source>
        <dbReference type="SAM" id="MobiDB-lite"/>
    </source>
</evidence>
<gene>
    <name evidence="2" type="ORF">Pfra01_000838200</name>
</gene>
<feature type="region of interest" description="Disordered" evidence="1">
    <location>
        <begin position="212"/>
        <end position="254"/>
    </location>
</feature>
<feature type="region of interest" description="Disordered" evidence="1">
    <location>
        <begin position="117"/>
        <end position="153"/>
    </location>
</feature>
<proteinExistence type="predicted"/>
<dbReference type="OrthoDB" id="123202at2759"/>
<evidence type="ECO:0000313" key="2">
    <source>
        <dbReference type="EMBL" id="GMF33612.1"/>
    </source>
</evidence>
<accession>A0A9W7CI74</accession>
<reference evidence="2" key="1">
    <citation type="submission" date="2023-04" db="EMBL/GenBank/DDBJ databases">
        <title>Phytophthora fragariaefolia NBRC 109709.</title>
        <authorList>
            <person name="Ichikawa N."/>
            <person name="Sato H."/>
            <person name="Tonouchi N."/>
        </authorList>
    </citation>
    <scope>NUCLEOTIDE SEQUENCE</scope>
    <source>
        <strain evidence="2">NBRC 109709</strain>
    </source>
</reference>
<keyword evidence="3" id="KW-1185">Reference proteome</keyword>
<dbReference type="Proteomes" id="UP001165121">
    <property type="component" value="Unassembled WGS sequence"/>
</dbReference>